<evidence type="ECO:0000313" key="4">
    <source>
        <dbReference type="Proteomes" id="UP000199691"/>
    </source>
</evidence>
<organism evidence="3 4">
    <name type="scientific">Lentzea jiangxiensis</name>
    <dbReference type="NCBI Taxonomy" id="641025"/>
    <lineage>
        <taxon>Bacteria</taxon>
        <taxon>Bacillati</taxon>
        <taxon>Actinomycetota</taxon>
        <taxon>Actinomycetes</taxon>
        <taxon>Pseudonocardiales</taxon>
        <taxon>Pseudonocardiaceae</taxon>
        <taxon>Lentzea</taxon>
    </lineage>
</organism>
<feature type="transmembrane region" description="Helical" evidence="1">
    <location>
        <begin position="125"/>
        <end position="146"/>
    </location>
</feature>
<keyword evidence="4" id="KW-1185">Reference proteome</keyword>
<accession>A0A1H0X5E5</accession>
<evidence type="ECO:0000256" key="2">
    <source>
        <dbReference type="SAM" id="SignalP"/>
    </source>
</evidence>
<protein>
    <submittedName>
        <fullName evidence="3">Uncharacterized protein</fullName>
    </submittedName>
</protein>
<evidence type="ECO:0000313" key="3">
    <source>
        <dbReference type="EMBL" id="SDP98168.1"/>
    </source>
</evidence>
<keyword evidence="1" id="KW-1133">Transmembrane helix</keyword>
<keyword evidence="1" id="KW-0812">Transmembrane</keyword>
<reference evidence="4" key="1">
    <citation type="submission" date="2016-10" db="EMBL/GenBank/DDBJ databases">
        <authorList>
            <person name="Varghese N."/>
            <person name="Submissions S."/>
        </authorList>
    </citation>
    <scope>NUCLEOTIDE SEQUENCE [LARGE SCALE GENOMIC DNA]</scope>
    <source>
        <strain evidence="4">CGMCC 4.6609</strain>
    </source>
</reference>
<proteinExistence type="predicted"/>
<dbReference type="AlphaFoldDB" id="A0A1H0X5E5"/>
<dbReference type="Proteomes" id="UP000199691">
    <property type="component" value="Unassembled WGS sequence"/>
</dbReference>
<keyword evidence="2" id="KW-0732">Signal</keyword>
<keyword evidence="1" id="KW-0472">Membrane</keyword>
<gene>
    <name evidence="3" type="ORF">SAMN05421507_13616</name>
</gene>
<dbReference type="EMBL" id="FNIX01000036">
    <property type="protein sequence ID" value="SDP98168.1"/>
    <property type="molecule type" value="Genomic_DNA"/>
</dbReference>
<feature type="signal peptide" evidence="2">
    <location>
        <begin position="1"/>
        <end position="26"/>
    </location>
</feature>
<evidence type="ECO:0000256" key="1">
    <source>
        <dbReference type="SAM" id="Phobius"/>
    </source>
</evidence>
<sequence>MTVGKISKTMTMLTIIALTAMGFITAAEASKSPYASREAGQILTINTPERDSKPLATLVMIPKNNPLATLVTAPAEAPNGRGSVRSASEGLAKEMAVAATVPRRDGLSTSGFSSTSKPTASLVSVLPWLLGSLILIGVGLAASIGLRRKHG</sequence>
<name>A0A1H0X5E5_9PSEU</name>
<dbReference type="RefSeq" id="WP_143023074.1">
    <property type="nucleotide sequence ID" value="NZ_FNIX01000036.1"/>
</dbReference>
<feature type="chain" id="PRO_5011759241" evidence="2">
    <location>
        <begin position="27"/>
        <end position="151"/>
    </location>
</feature>